<dbReference type="HOGENOM" id="CLU_3324541_0_0_9"/>
<keyword evidence="2" id="KW-1185">Reference proteome</keyword>
<dbReference type="Proteomes" id="UP000027602">
    <property type="component" value="Chromosome"/>
</dbReference>
<organism evidence="1 2">
    <name type="scientific">Bacillus methanolicus (strain MGA3 / ATCC 53907)</name>
    <dbReference type="NCBI Taxonomy" id="796606"/>
    <lineage>
        <taxon>Bacteria</taxon>
        <taxon>Bacillati</taxon>
        <taxon>Bacillota</taxon>
        <taxon>Bacilli</taxon>
        <taxon>Bacillales</taxon>
        <taxon>Bacillaceae</taxon>
        <taxon>Bacillus</taxon>
    </lineage>
</organism>
<name>I3DZL3_BACMM</name>
<accession>I3DZL3</accession>
<dbReference type="KEGG" id="bmet:BMMGA3_06610"/>
<reference evidence="1 2" key="1">
    <citation type="journal article" date="2015" name="BMC Genomics">
        <title>Transcriptome analysis of thermophilic methylotrophic Bacillus methanolicus MGA3 using RNA-sequencing provides detailed insights into its previously uncharted transcriptional landscape.</title>
        <authorList>
            <person name="Irla M."/>
            <person name="Neshat A."/>
            <person name="Brautaset T."/>
            <person name="Ruckert C."/>
            <person name="Kalinowski J."/>
            <person name="Wendisch V.F."/>
        </authorList>
    </citation>
    <scope>NUCLEOTIDE SEQUENCE [LARGE SCALE GENOMIC DNA]</scope>
    <source>
        <strain evidence="2">MGA3 / ATCC 53907</strain>
    </source>
</reference>
<evidence type="ECO:0000313" key="2">
    <source>
        <dbReference type="Proteomes" id="UP000027602"/>
    </source>
</evidence>
<sequence>MKIFRFEVGKDTGMVAIILELVRAILNKQYSHIYIFEC</sequence>
<gene>
    <name evidence="1" type="ORF">BMMGA3_06610</name>
</gene>
<dbReference type="AlphaFoldDB" id="I3DZL3"/>
<protein>
    <submittedName>
        <fullName evidence="1">Uncharacterized protein</fullName>
    </submittedName>
</protein>
<dbReference type="EMBL" id="CP007739">
    <property type="protein sequence ID" value="AIE59750.1"/>
    <property type="molecule type" value="Genomic_DNA"/>
</dbReference>
<evidence type="ECO:0000313" key="1">
    <source>
        <dbReference type="EMBL" id="AIE59750.1"/>
    </source>
</evidence>
<proteinExistence type="predicted"/>